<organism evidence="6 7">
    <name type="scientific">Ancylostoma caninum</name>
    <name type="common">Dog hookworm</name>
    <dbReference type="NCBI Taxonomy" id="29170"/>
    <lineage>
        <taxon>Eukaryota</taxon>
        <taxon>Metazoa</taxon>
        <taxon>Ecdysozoa</taxon>
        <taxon>Nematoda</taxon>
        <taxon>Chromadorea</taxon>
        <taxon>Rhabditida</taxon>
        <taxon>Rhabditina</taxon>
        <taxon>Rhabditomorpha</taxon>
        <taxon>Strongyloidea</taxon>
        <taxon>Ancylostomatidae</taxon>
        <taxon>Ancylostomatinae</taxon>
        <taxon>Ancylostoma</taxon>
    </lineage>
</organism>
<evidence type="ECO:0000256" key="4">
    <source>
        <dbReference type="ARBA" id="ARBA00023136"/>
    </source>
</evidence>
<accession>A0A368GH98</accession>
<evidence type="ECO:0000256" key="5">
    <source>
        <dbReference type="SAM" id="Phobius"/>
    </source>
</evidence>
<keyword evidence="7" id="KW-1185">Reference proteome</keyword>
<keyword evidence="2 5" id="KW-0812">Transmembrane</keyword>
<evidence type="ECO:0000256" key="1">
    <source>
        <dbReference type="ARBA" id="ARBA00004141"/>
    </source>
</evidence>
<proteinExistence type="predicted"/>
<feature type="transmembrane region" description="Helical" evidence="5">
    <location>
        <begin position="75"/>
        <end position="94"/>
    </location>
</feature>
<feature type="transmembrane region" description="Helical" evidence="5">
    <location>
        <begin position="31"/>
        <end position="48"/>
    </location>
</feature>
<dbReference type="EMBL" id="JOJR01000186">
    <property type="protein sequence ID" value="RCN42629.1"/>
    <property type="molecule type" value="Genomic_DNA"/>
</dbReference>
<sequence length="128" mass="14273">MLQLGLCVERTMATIYPASYESSQSCQGKSICILAIFASVIGAALMDLSSKNDEPVSSCLNNHKDNWVVVDISNYLLTAANLLTFFWACTLLSVNKIYKKRSVPQEHVDSRFIQAAFVIYHLECASTW</sequence>
<reference evidence="6 7" key="1">
    <citation type="submission" date="2014-10" db="EMBL/GenBank/DDBJ databases">
        <title>Draft genome of the hookworm Ancylostoma caninum.</title>
        <authorList>
            <person name="Mitreva M."/>
        </authorList>
    </citation>
    <scope>NUCLEOTIDE SEQUENCE [LARGE SCALE GENOMIC DNA]</scope>
    <source>
        <strain evidence="6 7">Baltimore</strain>
    </source>
</reference>
<dbReference type="GO" id="GO:0016020">
    <property type="term" value="C:membrane"/>
    <property type="evidence" value="ECO:0007669"/>
    <property type="project" value="UniProtKB-SubCell"/>
</dbReference>
<dbReference type="AlphaFoldDB" id="A0A368GH98"/>
<protein>
    <submittedName>
        <fullName evidence="6">Uncharacterized protein</fullName>
    </submittedName>
</protein>
<evidence type="ECO:0000256" key="2">
    <source>
        <dbReference type="ARBA" id="ARBA00022692"/>
    </source>
</evidence>
<dbReference type="Proteomes" id="UP000252519">
    <property type="component" value="Unassembled WGS sequence"/>
</dbReference>
<dbReference type="Pfam" id="PF10292">
    <property type="entry name" value="7TM_GPCR_Srab"/>
    <property type="match status" value="1"/>
</dbReference>
<gene>
    <name evidence="6" type="ORF">ANCCAN_11394</name>
</gene>
<dbReference type="OrthoDB" id="5854890at2759"/>
<comment type="caution">
    <text evidence="6">The sequence shown here is derived from an EMBL/GenBank/DDBJ whole genome shotgun (WGS) entry which is preliminary data.</text>
</comment>
<evidence type="ECO:0000313" key="7">
    <source>
        <dbReference type="Proteomes" id="UP000252519"/>
    </source>
</evidence>
<evidence type="ECO:0000256" key="3">
    <source>
        <dbReference type="ARBA" id="ARBA00022989"/>
    </source>
</evidence>
<keyword evidence="4 5" id="KW-0472">Membrane</keyword>
<keyword evidence="3 5" id="KW-1133">Transmembrane helix</keyword>
<name>A0A368GH98_ANCCA</name>
<evidence type="ECO:0000313" key="6">
    <source>
        <dbReference type="EMBL" id="RCN42629.1"/>
    </source>
</evidence>
<dbReference type="InterPro" id="IPR019408">
    <property type="entry name" value="7TM_GPCR_serpentine_rcpt_Srab"/>
</dbReference>
<comment type="subcellular location">
    <subcellularLocation>
        <location evidence="1">Membrane</location>
        <topology evidence="1">Multi-pass membrane protein</topology>
    </subcellularLocation>
</comment>